<reference evidence="9" key="1">
    <citation type="submission" date="2013-08" db="EMBL/GenBank/DDBJ databases">
        <authorList>
            <person name="Mendez C."/>
            <person name="Richter M."/>
            <person name="Ferrer M."/>
            <person name="Sanchez J."/>
        </authorList>
    </citation>
    <scope>NUCLEOTIDE SEQUENCE</scope>
</reference>
<dbReference type="EMBL" id="AUZX01004422">
    <property type="protein sequence ID" value="EQD70873.1"/>
    <property type="molecule type" value="Genomic_DNA"/>
</dbReference>
<dbReference type="InterPro" id="IPR023042">
    <property type="entry name" value="Peptidase_M17_leu_NH2_pept"/>
</dbReference>
<dbReference type="GO" id="GO:0030145">
    <property type="term" value="F:manganese ion binding"/>
    <property type="evidence" value="ECO:0007669"/>
    <property type="project" value="InterPro"/>
</dbReference>
<accession>T1BQL6</accession>
<dbReference type="GO" id="GO:0070006">
    <property type="term" value="F:metalloaminopeptidase activity"/>
    <property type="evidence" value="ECO:0007669"/>
    <property type="project" value="InterPro"/>
</dbReference>
<feature type="domain" description="Cytosol aminopeptidase" evidence="8">
    <location>
        <begin position="343"/>
        <end position="350"/>
    </location>
</feature>
<organism evidence="9">
    <name type="scientific">mine drainage metagenome</name>
    <dbReference type="NCBI Taxonomy" id="410659"/>
    <lineage>
        <taxon>unclassified sequences</taxon>
        <taxon>metagenomes</taxon>
        <taxon>ecological metagenomes</taxon>
    </lineage>
</organism>
<dbReference type="InterPro" id="IPR043472">
    <property type="entry name" value="Macro_dom-like"/>
</dbReference>
<comment type="catalytic activity">
    <reaction evidence="1">
        <text>Release of an N-terminal amino acid, Xaa-|-Yaa-, in which Xaa is preferably Leu, but may be other amino acids including Pro although not Arg or Lys, and Yaa may be Pro. Amino acid amides and methyl esters are also readily hydrolyzed, but rates on arylamides are exceedingly low.</text>
        <dbReference type="EC" id="3.4.11.1"/>
    </reaction>
</comment>
<evidence type="ECO:0000256" key="5">
    <source>
        <dbReference type="ARBA" id="ARBA00022670"/>
    </source>
</evidence>
<dbReference type="CDD" id="cd00433">
    <property type="entry name" value="Peptidase_M17"/>
    <property type="match status" value="1"/>
</dbReference>
<evidence type="ECO:0000256" key="4">
    <source>
        <dbReference type="ARBA" id="ARBA00022438"/>
    </source>
</evidence>
<dbReference type="Pfam" id="PF02789">
    <property type="entry name" value="Peptidase_M17_N"/>
    <property type="match status" value="1"/>
</dbReference>
<dbReference type="Gene3D" id="3.40.630.10">
    <property type="entry name" value="Zn peptidases"/>
    <property type="match status" value="1"/>
</dbReference>
<dbReference type="EC" id="3.4.11.1" evidence="3"/>
<dbReference type="PANTHER" id="PTHR11963:SF23">
    <property type="entry name" value="CYTOSOL AMINOPEPTIDASE"/>
    <property type="match status" value="1"/>
</dbReference>
<comment type="similarity">
    <text evidence="2">Belongs to the peptidase M17 family.</text>
</comment>
<evidence type="ECO:0000313" key="9">
    <source>
        <dbReference type="EMBL" id="EQD70873.1"/>
    </source>
</evidence>
<dbReference type="HAMAP" id="MF_00181">
    <property type="entry name" value="Cytosol_peptidase_M17"/>
    <property type="match status" value="1"/>
</dbReference>
<dbReference type="Gene3D" id="3.40.220.10">
    <property type="entry name" value="Leucine Aminopeptidase, subunit E, domain 1"/>
    <property type="match status" value="1"/>
</dbReference>
<dbReference type="SUPFAM" id="SSF52949">
    <property type="entry name" value="Macro domain-like"/>
    <property type="match status" value="1"/>
</dbReference>
<evidence type="ECO:0000256" key="1">
    <source>
        <dbReference type="ARBA" id="ARBA00000135"/>
    </source>
</evidence>
<evidence type="ECO:0000256" key="3">
    <source>
        <dbReference type="ARBA" id="ARBA00012565"/>
    </source>
</evidence>
<dbReference type="PRINTS" id="PR00481">
    <property type="entry name" value="LAMNOPPTDASE"/>
</dbReference>
<dbReference type="NCBIfam" id="NF002074">
    <property type="entry name" value="PRK00913.1-4"/>
    <property type="match status" value="1"/>
</dbReference>
<dbReference type="GO" id="GO:0006508">
    <property type="term" value="P:proteolysis"/>
    <property type="evidence" value="ECO:0007669"/>
    <property type="project" value="UniProtKB-KW"/>
</dbReference>
<dbReference type="PANTHER" id="PTHR11963">
    <property type="entry name" value="LEUCINE AMINOPEPTIDASE-RELATED"/>
    <property type="match status" value="1"/>
</dbReference>
<dbReference type="SUPFAM" id="SSF53187">
    <property type="entry name" value="Zn-dependent exopeptidases"/>
    <property type="match status" value="1"/>
</dbReference>
<proteinExistence type="inferred from homology"/>
<keyword evidence="5" id="KW-0645">Protease</keyword>
<reference evidence="9" key="2">
    <citation type="journal article" date="2014" name="ISME J.">
        <title>Microbial stratification in low pH oxic and suboxic macroscopic growths along an acid mine drainage.</title>
        <authorList>
            <person name="Mendez-Garcia C."/>
            <person name="Mesa V."/>
            <person name="Sprenger R.R."/>
            <person name="Richter M."/>
            <person name="Diez M.S."/>
            <person name="Solano J."/>
            <person name="Bargiela R."/>
            <person name="Golyshina O.V."/>
            <person name="Manteca A."/>
            <person name="Ramos J.L."/>
            <person name="Gallego J.R."/>
            <person name="Llorente I."/>
            <person name="Martins Dos Santos V.A."/>
            <person name="Jensen O.N."/>
            <person name="Pelaez A.I."/>
            <person name="Sanchez J."/>
            <person name="Ferrer M."/>
        </authorList>
    </citation>
    <scope>NUCLEOTIDE SEQUENCE</scope>
</reference>
<dbReference type="GO" id="GO:0005737">
    <property type="term" value="C:cytoplasm"/>
    <property type="evidence" value="ECO:0007669"/>
    <property type="project" value="InterPro"/>
</dbReference>
<protein>
    <recommendedName>
        <fullName evidence="3">leucyl aminopeptidase</fullName>
        <ecNumber evidence="3">3.4.11.1</ecNumber>
    </recommendedName>
</protein>
<evidence type="ECO:0000259" key="8">
    <source>
        <dbReference type="PROSITE" id="PS00631"/>
    </source>
</evidence>
<dbReference type="AlphaFoldDB" id="T1BQL6"/>
<evidence type="ECO:0000256" key="2">
    <source>
        <dbReference type="ARBA" id="ARBA00009528"/>
    </source>
</evidence>
<feature type="region of interest" description="Disordered" evidence="7">
    <location>
        <begin position="493"/>
        <end position="526"/>
    </location>
</feature>
<comment type="caution">
    <text evidence="9">The sequence shown here is derived from an EMBL/GenBank/DDBJ whole genome shotgun (WGS) entry which is preliminary data.</text>
</comment>
<dbReference type="InterPro" id="IPR011356">
    <property type="entry name" value="Leucine_aapep/pepB"/>
</dbReference>
<name>T1BQL6_9ZZZZ</name>
<dbReference type="PROSITE" id="PS00631">
    <property type="entry name" value="CYTOSOL_AP"/>
    <property type="match status" value="1"/>
</dbReference>
<dbReference type="InterPro" id="IPR000819">
    <property type="entry name" value="Peptidase_M17_C"/>
</dbReference>
<sequence>MTLEFSLDSLEADSCEAGCIVVGMHDKGALGASAARVDAASGGHITRLIASGDCTGKAGSSLLLHALPGVRAERVLLVGLGEPGALDAARFQRVAQEAARALAGLPAQLAASFLGEIEVSDKDAAWKLRTLALAAAQHAYRYTATLKPQGPGVRLKRLVFAAAASAAQGLEQARGMAIGADFTRELANLPPNICNPAYMAERARQLAAEHPGVTVEVLERADMEKLGMGSLLAVARGSANAPKLIVLRWNGGGVAKPYALVGKGITFDTGGINLKVQGGIEEMKFDMGGAAGVLGAFLAAVELRLSINLVCVVAAVENMPDGDAYRPSDVLTSMSGKTVEVLNTDAEGRLVLCDALTYVQRFEPQAIVDAATLTGACVVALGKHASGLMSKHDDLAAELLAAGENTLDRAWRLPLWDDYQIQLESVFADFANIGGKGAGAITAGCFLARFTEGRRWAHLDIAGTAWSEGRKGMSTARPVPLLTQWLIDRAAADADSREPGAGSREPGAGSMEASRPVFRCHPEAAG</sequence>
<keyword evidence="4 9" id="KW-0031">Aminopeptidase</keyword>
<evidence type="ECO:0000256" key="6">
    <source>
        <dbReference type="ARBA" id="ARBA00022801"/>
    </source>
</evidence>
<gene>
    <name evidence="9" type="ORF">B1A_06084</name>
</gene>
<dbReference type="InterPro" id="IPR008283">
    <property type="entry name" value="Peptidase_M17_N"/>
</dbReference>
<dbReference type="Pfam" id="PF00883">
    <property type="entry name" value="Peptidase_M17"/>
    <property type="match status" value="1"/>
</dbReference>
<keyword evidence="6" id="KW-0378">Hydrolase</keyword>
<evidence type="ECO:0000256" key="7">
    <source>
        <dbReference type="SAM" id="MobiDB-lite"/>
    </source>
</evidence>